<organism evidence="9 10">
    <name type="scientific">Phytophthora pseudosyringae</name>
    <dbReference type="NCBI Taxonomy" id="221518"/>
    <lineage>
        <taxon>Eukaryota</taxon>
        <taxon>Sar</taxon>
        <taxon>Stramenopiles</taxon>
        <taxon>Oomycota</taxon>
        <taxon>Peronosporomycetes</taxon>
        <taxon>Peronosporales</taxon>
        <taxon>Peronosporaceae</taxon>
        <taxon>Phytophthora</taxon>
    </lineage>
</organism>
<dbReference type="EMBL" id="JAGDFM010000503">
    <property type="protein sequence ID" value="KAG7377620.1"/>
    <property type="molecule type" value="Genomic_DNA"/>
</dbReference>
<evidence type="ECO:0000256" key="3">
    <source>
        <dbReference type="ARBA" id="ARBA00022454"/>
    </source>
</evidence>
<proteinExistence type="predicted"/>
<dbReference type="GO" id="GO:0005694">
    <property type="term" value="C:chromosome"/>
    <property type="evidence" value="ECO:0007669"/>
    <property type="project" value="UniProtKB-SubCell"/>
</dbReference>
<evidence type="ECO:0000259" key="8">
    <source>
        <dbReference type="PROSITE" id="PS50280"/>
    </source>
</evidence>
<dbReference type="PANTHER" id="PTHR22884">
    <property type="entry name" value="SET DOMAIN PROTEINS"/>
    <property type="match status" value="1"/>
</dbReference>
<dbReference type="GO" id="GO:0008168">
    <property type="term" value="F:methyltransferase activity"/>
    <property type="evidence" value="ECO:0007669"/>
    <property type="project" value="UniProtKB-KW"/>
</dbReference>
<sequence>MLTSRRTTSGEDHGMLSHPRDDIAVAHMATINPTTTGTTRAQQEWLRLFELPHHHNYYQHERTAPTAPPVMETLSIIGGDFNFVETQAWLRNIVYVANNLFAASQSYPVSKRYSSYLEDCGCAGERCISDYGTRHSSYINVNQAIVCNDSICFVGPISGNRMKQRYNLDLISTRVGLGVMCNATIPKDAFIIEYVGEILLGTDATKRRDKRYQVATKAKASWEGPIDVFIDAARCDNESRFINHSCSPNCGLFELEWTNTSRLGIFAKADIPPLRELMIRYRKSNLSLFACQCGRTTCISNCA</sequence>
<dbReference type="AlphaFoldDB" id="A0A8T1VBF9"/>
<keyword evidence="4 9" id="KW-0489">Methyltransferase</keyword>
<name>A0A8T1VBF9_9STRA</name>
<dbReference type="Pfam" id="PF00856">
    <property type="entry name" value="SET"/>
    <property type="match status" value="1"/>
</dbReference>
<accession>A0A8T1VBF9</accession>
<reference evidence="9" key="1">
    <citation type="submission" date="2021-02" db="EMBL/GenBank/DDBJ databases">
        <authorList>
            <person name="Palmer J.M."/>
        </authorList>
    </citation>
    <scope>NUCLEOTIDE SEQUENCE</scope>
    <source>
        <strain evidence="9">SCRP734</strain>
    </source>
</reference>
<evidence type="ECO:0000256" key="2">
    <source>
        <dbReference type="ARBA" id="ARBA00004286"/>
    </source>
</evidence>
<protein>
    <submittedName>
        <fullName evidence="9">Histone H3-K9 methyltransferase KMT1</fullName>
    </submittedName>
</protein>
<evidence type="ECO:0000313" key="9">
    <source>
        <dbReference type="EMBL" id="KAG7377620.1"/>
    </source>
</evidence>
<dbReference type="PROSITE" id="PS50280">
    <property type="entry name" value="SET"/>
    <property type="match status" value="1"/>
</dbReference>
<feature type="domain" description="SET" evidence="8">
    <location>
        <begin position="160"/>
        <end position="282"/>
    </location>
</feature>
<evidence type="ECO:0000256" key="7">
    <source>
        <dbReference type="ARBA" id="ARBA00023242"/>
    </source>
</evidence>
<dbReference type="InterPro" id="IPR050777">
    <property type="entry name" value="SET2_Histone-Lys_MeTrsfase"/>
</dbReference>
<keyword evidence="10" id="KW-1185">Reference proteome</keyword>
<keyword evidence="5" id="KW-0808">Transferase</keyword>
<keyword evidence="7" id="KW-0539">Nucleus</keyword>
<dbReference type="GO" id="GO:0005634">
    <property type="term" value="C:nucleus"/>
    <property type="evidence" value="ECO:0007669"/>
    <property type="project" value="UniProtKB-SubCell"/>
</dbReference>
<comment type="subcellular location">
    <subcellularLocation>
        <location evidence="2">Chromosome</location>
    </subcellularLocation>
    <subcellularLocation>
        <location evidence="1">Nucleus</location>
    </subcellularLocation>
</comment>
<dbReference type="Proteomes" id="UP000694044">
    <property type="component" value="Unassembled WGS sequence"/>
</dbReference>
<gene>
    <name evidence="9" type="primary">SU(VAR)3-9</name>
    <name evidence="9" type="ORF">PHYPSEUDO_011390</name>
</gene>
<keyword evidence="3" id="KW-0158">Chromosome</keyword>
<evidence type="ECO:0000256" key="6">
    <source>
        <dbReference type="ARBA" id="ARBA00022691"/>
    </source>
</evidence>
<dbReference type="SMART" id="SM00317">
    <property type="entry name" value="SET"/>
    <property type="match status" value="1"/>
</dbReference>
<keyword evidence="6" id="KW-0949">S-adenosyl-L-methionine</keyword>
<evidence type="ECO:0000256" key="5">
    <source>
        <dbReference type="ARBA" id="ARBA00022679"/>
    </source>
</evidence>
<dbReference type="GO" id="GO:0032259">
    <property type="term" value="P:methylation"/>
    <property type="evidence" value="ECO:0007669"/>
    <property type="project" value="UniProtKB-KW"/>
</dbReference>
<dbReference type="OrthoDB" id="109758at2759"/>
<evidence type="ECO:0000313" key="10">
    <source>
        <dbReference type="Proteomes" id="UP000694044"/>
    </source>
</evidence>
<evidence type="ECO:0000256" key="4">
    <source>
        <dbReference type="ARBA" id="ARBA00022603"/>
    </source>
</evidence>
<dbReference type="InterPro" id="IPR001214">
    <property type="entry name" value="SET_dom"/>
</dbReference>
<evidence type="ECO:0000256" key="1">
    <source>
        <dbReference type="ARBA" id="ARBA00004123"/>
    </source>
</evidence>
<comment type="caution">
    <text evidence="9">The sequence shown here is derived from an EMBL/GenBank/DDBJ whole genome shotgun (WGS) entry which is preliminary data.</text>
</comment>